<dbReference type="EMBL" id="CP002116">
    <property type="protein sequence ID" value="ADK82526.1"/>
    <property type="molecule type" value="Genomic_DNA"/>
</dbReference>
<accession>E1R2G6</accession>
<dbReference type="KEGG" id="ssm:Spirs_3437"/>
<dbReference type="OrthoDB" id="5690851at2"/>
<proteinExistence type="predicted"/>
<dbReference type="Pfam" id="PF07331">
    <property type="entry name" value="TctB"/>
    <property type="match status" value="1"/>
</dbReference>
<dbReference type="AlphaFoldDB" id="E1R2G6"/>
<reference evidence="3 4" key="1">
    <citation type="journal article" date="2010" name="Stand. Genomic Sci.">
        <title>Complete genome sequence of Spirochaeta smaragdinae type strain (SEBR 4228).</title>
        <authorList>
            <person name="Mavromatis K."/>
            <person name="Yasawong M."/>
            <person name="Chertkov O."/>
            <person name="Lapidus A."/>
            <person name="Lucas S."/>
            <person name="Nolan M."/>
            <person name="Del Rio T.G."/>
            <person name="Tice H."/>
            <person name="Cheng J.F."/>
            <person name="Pitluck S."/>
            <person name="Liolios K."/>
            <person name="Ivanova N."/>
            <person name="Tapia R."/>
            <person name="Han C."/>
            <person name="Bruce D."/>
            <person name="Goodwin L."/>
            <person name="Pati A."/>
            <person name="Chen A."/>
            <person name="Palaniappan K."/>
            <person name="Land M."/>
            <person name="Hauser L."/>
            <person name="Chang Y.J."/>
            <person name="Jeffries C.D."/>
            <person name="Detter J.C."/>
            <person name="Rohde M."/>
            <person name="Brambilla E."/>
            <person name="Spring S."/>
            <person name="Goker M."/>
            <person name="Sikorski J."/>
            <person name="Woyke T."/>
            <person name="Bristow J."/>
            <person name="Eisen J.A."/>
            <person name="Markowitz V."/>
            <person name="Hugenholtz P."/>
            <person name="Klenk H.P."/>
            <person name="Kyrpides N.C."/>
        </authorList>
    </citation>
    <scope>NUCLEOTIDE SEQUENCE [LARGE SCALE GENOMIC DNA]</scope>
    <source>
        <strain evidence="4">DSM 11293 / JCM 15392 / SEBR 4228</strain>
    </source>
</reference>
<keyword evidence="1" id="KW-0812">Transmembrane</keyword>
<dbReference type="STRING" id="573413.Spirs_3437"/>
<feature type="domain" description="DUF1468" evidence="2">
    <location>
        <begin position="10"/>
        <end position="154"/>
    </location>
</feature>
<keyword evidence="1" id="KW-0472">Membrane</keyword>
<keyword evidence="4" id="KW-1185">Reference proteome</keyword>
<name>E1R2G6_SEDSS</name>
<dbReference type="InterPro" id="IPR009936">
    <property type="entry name" value="DUF1468"/>
</dbReference>
<dbReference type="HOGENOM" id="CLU_130904_0_0_12"/>
<evidence type="ECO:0000256" key="1">
    <source>
        <dbReference type="SAM" id="Phobius"/>
    </source>
</evidence>
<sequence length="154" mass="17851">MKIKFNAEMIAGGLFTVVSGLFWFLIPSQVKTMETTAINAQTFPRIAIGGLFIFSFILLIQGLFFIPKREIELDKEYRNTREYRDVVRSSVYILIIIGFVFLFKFFGFIPSTICMVFAVLRYYGARTWFYYAIPLSVVGIVYFLFSTMLHISLP</sequence>
<evidence type="ECO:0000259" key="2">
    <source>
        <dbReference type="Pfam" id="PF07331"/>
    </source>
</evidence>
<protein>
    <recommendedName>
        <fullName evidence="2">DUF1468 domain-containing protein</fullName>
    </recommendedName>
</protein>
<feature type="transmembrane region" description="Helical" evidence="1">
    <location>
        <begin position="46"/>
        <end position="66"/>
    </location>
</feature>
<evidence type="ECO:0000313" key="3">
    <source>
        <dbReference type="EMBL" id="ADK82526.1"/>
    </source>
</evidence>
<feature type="transmembrane region" description="Helical" evidence="1">
    <location>
        <begin position="91"/>
        <end position="122"/>
    </location>
</feature>
<dbReference type="Proteomes" id="UP000002318">
    <property type="component" value="Chromosome"/>
</dbReference>
<keyword evidence="1" id="KW-1133">Transmembrane helix</keyword>
<organism evidence="3 4">
    <name type="scientific">Sediminispirochaeta smaragdinae (strain DSM 11293 / JCM 15392 / SEBR 4228)</name>
    <name type="common">Spirochaeta smaragdinae</name>
    <dbReference type="NCBI Taxonomy" id="573413"/>
    <lineage>
        <taxon>Bacteria</taxon>
        <taxon>Pseudomonadati</taxon>
        <taxon>Spirochaetota</taxon>
        <taxon>Spirochaetia</taxon>
        <taxon>Spirochaetales</taxon>
        <taxon>Spirochaetaceae</taxon>
        <taxon>Sediminispirochaeta</taxon>
    </lineage>
</organism>
<feature type="transmembrane region" description="Helical" evidence="1">
    <location>
        <begin position="7"/>
        <end position="26"/>
    </location>
</feature>
<dbReference type="RefSeq" id="WP_013255985.1">
    <property type="nucleotide sequence ID" value="NC_014364.1"/>
</dbReference>
<gene>
    <name evidence="3" type="ordered locus">Spirs_3437</name>
</gene>
<dbReference type="eggNOG" id="ENOG50307MT">
    <property type="taxonomic scope" value="Bacteria"/>
</dbReference>
<evidence type="ECO:0000313" key="4">
    <source>
        <dbReference type="Proteomes" id="UP000002318"/>
    </source>
</evidence>
<feature type="transmembrane region" description="Helical" evidence="1">
    <location>
        <begin position="128"/>
        <end position="151"/>
    </location>
</feature>